<dbReference type="OrthoDB" id="9812697at2"/>
<name>A0A0F5L923_9HYPH</name>
<dbReference type="AlphaFoldDB" id="A0A0F5L923"/>
<dbReference type="SUPFAM" id="SSF55729">
    <property type="entry name" value="Acyl-CoA N-acyltransferases (Nat)"/>
    <property type="match status" value="1"/>
</dbReference>
<protein>
    <recommendedName>
        <fullName evidence="1">N-acyl amino acid synthase FeeM catalytic core domain-containing protein</fullName>
    </recommendedName>
</protein>
<organism evidence="2 3">
    <name type="scientific">Devosia soli</name>
    <dbReference type="NCBI Taxonomy" id="361041"/>
    <lineage>
        <taxon>Bacteria</taxon>
        <taxon>Pseudomonadati</taxon>
        <taxon>Pseudomonadota</taxon>
        <taxon>Alphaproteobacteria</taxon>
        <taxon>Hyphomicrobiales</taxon>
        <taxon>Devosiaceae</taxon>
        <taxon>Devosia</taxon>
    </lineage>
</organism>
<keyword evidence="3" id="KW-1185">Reference proteome</keyword>
<dbReference type="Proteomes" id="UP000033514">
    <property type="component" value="Unassembled WGS sequence"/>
</dbReference>
<evidence type="ECO:0000313" key="2">
    <source>
        <dbReference type="EMBL" id="KKB78853.1"/>
    </source>
</evidence>
<dbReference type="EMBL" id="LAJG01000021">
    <property type="protein sequence ID" value="KKB78853.1"/>
    <property type="molecule type" value="Genomic_DNA"/>
</dbReference>
<dbReference type="InterPro" id="IPR054597">
    <property type="entry name" value="FeeM_cat"/>
</dbReference>
<dbReference type="STRING" id="361041.VW35_10200"/>
<feature type="domain" description="N-acyl amino acid synthase FeeM catalytic core" evidence="1">
    <location>
        <begin position="44"/>
        <end position="199"/>
    </location>
</feature>
<dbReference type="Gene3D" id="3.40.630.30">
    <property type="match status" value="1"/>
</dbReference>
<evidence type="ECO:0000259" key="1">
    <source>
        <dbReference type="Pfam" id="PF21926"/>
    </source>
</evidence>
<gene>
    <name evidence="2" type="ORF">VW35_10200</name>
</gene>
<accession>A0A0F5L923</accession>
<dbReference type="Pfam" id="PF21926">
    <property type="entry name" value="FeeM"/>
    <property type="match status" value="1"/>
</dbReference>
<proteinExistence type="predicted"/>
<dbReference type="RefSeq" id="WP_046142929.1">
    <property type="nucleotide sequence ID" value="NZ_LAJG01000021.1"/>
</dbReference>
<reference evidence="2 3" key="1">
    <citation type="submission" date="2015-03" db="EMBL/GenBank/DDBJ databases">
        <authorList>
            <person name="Hassan Y.I."/>
            <person name="Lepp D."/>
            <person name="Zhou T."/>
        </authorList>
    </citation>
    <scope>NUCLEOTIDE SEQUENCE [LARGE SCALE GENOMIC DNA]</scope>
    <source>
        <strain evidence="2 3">GH2-10</strain>
    </source>
</reference>
<sequence length="264" mass="29101">MLIDRDSAAAAQAGEPSRFSGTLIDLLDDVSYARVDAGVIDDPIYKLRYRAYRREGFMDHNAEEICIDDLDETANAMSFGIYIKGELVSSIRLHHLTAEHRRSPSMKVCPDILTPLIDAGKTFIDPSRFTADHEASLAYPALPFLTLRVAAMASVHFDADQCLAIVRPEHGPFYKRVFGSEPMSDVRTYPGLHFPVTLFGAAVDSIRSRVAQRFPFFLSTAAEREALFSQTVMQGASLRIPASARHAYESARAAAESAQAIQTS</sequence>
<comment type="caution">
    <text evidence="2">The sequence shown here is derived from an EMBL/GenBank/DDBJ whole genome shotgun (WGS) entry which is preliminary data.</text>
</comment>
<dbReference type="InterPro" id="IPR016181">
    <property type="entry name" value="Acyl_CoA_acyltransferase"/>
</dbReference>
<evidence type="ECO:0000313" key="3">
    <source>
        <dbReference type="Proteomes" id="UP000033514"/>
    </source>
</evidence>
<dbReference type="PATRIC" id="fig|361041.3.peg.1398"/>